<evidence type="ECO:0000313" key="6">
    <source>
        <dbReference type="Proteomes" id="UP001497472"/>
    </source>
</evidence>
<evidence type="ECO:0000256" key="3">
    <source>
        <dbReference type="SAM" id="MobiDB-lite"/>
    </source>
</evidence>
<evidence type="ECO:0000256" key="2">
    <source>
        <dbReference type="ARBA" id="ARBA00023203"/>
    </source>
</evidence>
<keyword evidence="2" id="KW-0009">Actin-binding</keyword>
<dbReference type="GO" id="GO:0043015">
    <property type="term" value="F:gamma-tubulin binding"/>
    <property type="evidence" value="ECO:0007669"/>
    <property type="project" value="TreeGrafter"/>
</dbReference>
<feature type="compositionally biased region" description="Low complexity" evidence="3">
    <location>
        <begin position="422"/>
        <end position="440"/>
    </location>
</feature>
<evidence type="ECO:0000313" key="5">
    <source>
        <dbReference type="EMBL" id="CAK1546987.1"/>
    </source>
</evidence>
<dbReference type="GO" id="GO:0042147">
    <property type="term" value="P:retrograde transport, endosome to Golgi"/>
    <property type="evidence" value="ECO:0007669"/>
    <property type="project" value="TreeGrafter"/>
</dbReference>
<evidence type="ECO:0000256" key="1">
    <source>
        <dbReference type="ARBA" id="ARBA00005602"/>
    </source>
</evidence>
<gene>
    <name evidence="5" type="ORF">LNINA_LOCUS6491</name>
</gene>
<proteinExistence type="inferred from homology"/>
<dbReference type="GO" id="GO:0071203">
    <property type="term" value="C:WASH complex"/>
    <property type="evidence" value="ECO:0007669"/>
    <property type="project" value="InterPro"/>
</dbReference>
<comment type="similarity">
    <text evidence="1">Belongs to the WASH1 family.</text>
</comment>
<feature type="region of interest" description="Disordered" evidence="3">
    <location>
        <begin position="419"/>
        <end position="440"/>
    </location>
</feature>
<dbReference type="PANTHER" id="PTHR23331:SF1">
    <property type="entry name" value="WASH COMPLEX SUBUNIT 1"/>
    <property type="match status" value="1"/>
</dbReference>
<protein>
    <recommendedName>
        <fullName evidence="4">WASH1 WAHD domain-containing protein</fullName>
    </recommendedName>
</protein>
<dbReference type="InterPro" id="IPR021854">
    <property type="entry name" value="WASH1_WAHD"/>
</dbReference>
<dbReference type="GO" id="GO:0032456">
    <property type="term" value="P:endocytic recycling"/>
    <property type="evidence" value="ECO:0007669"/>
    <property type="project" value="TreeGrafter"/>
</dbReference>
<evidence type="ECO:0000259" key="4">
    <source>
        <dbReference type="Pfam" id="PF11945"/>
    </source>
</evidence>
<comment type="caution">
    <text evidence="5">The sequence shown here is derived from an EMBL/GenBank/DDBJ whole genome shotgun (WGS) entry which is preliminary data.</text>
</comment>
<dbReference type="GO" id="GO:0043014">
    <property type="term" value="F:alpha-tubulin binding"/>
    <property type="evidence" value="ECO:0007669"/>
    <property type="project" value="InterPro"/>
</dbReference>
<feature type="domain" description="WASH1 WAHD" evidence="4">
    <location>
        <begin position="5"/>
        <end position="273"/>
    </location>
</feature>
<dbReference type="Pfam" id="PF11945">
    <property type="entry name" value="WASH_WAHD"/>
    <property type="match status" value="1"/>
</dbReference>
<organism evidence="5 6">
    <name type="scientific">Leptosia nina</name>
    <dbReference type="NCBI Taxonomy" id="320188"/>
    <lineage>
        <taxon>Eukaryota</taxon>
        <taxon>Metazoa</taxon>
        <taxon>Ecdysozoa</taxon>
        <taxon>Arthropoda</taxon>
        <taxon>Hexapoda</taxon>
        <taxon>Insecta</taxon>
        <taxon>Pterygota</taxon>
        <taxon>Neoptera</taxon>
        <taxon>Endopterygota</taxon>
        <taxon>Lepidoptera</taxon>
        <taxon>Glossata</taxon>
        <taxon>Ditrysia</taxon>
        <taxon>Papilionoidea</taxon>
        <taxon>Pieridae</taxon>
        <taxon>Pierinae</taxon>
        <taxon>Leptosia</taxon>
    </lineage>
</organism>
<dbReference type="GO" id="GO:0034314">
    <property type="term" value="P:Arp2/3 complex-mediated actin nucleation"/>
    <property type="evidence" value="ECO:0007669"/>
    <property type="project" value="InterPro"/>
</dbReference>
<dbReference type="GO" id="GO:0005829">
    <property type="term" value="C:cytosol"/>
    <property type="evidence" value="ECO:0007669"/>
    <property type="project" value="GOC"/>
</dbReference>
<name>A0AAV1JFI8_9NEOP</name>
<feature type="region of interest" description="Disordered" evidence="3">
    <location>
        <begin position="281"/>
        <end position="350"/>
    </location>
</feature>
<dbReference type="GO" id="GO:0003779">
    <property type="term" value="F:actin binding"/>
    <property type="evidence" value="ECO:0007669"/>
    <property type="project" value="UniProtKB-KW"/>
</dbReference>
<dbReference type="AlphaFoldDB" id="A0AAV1JFI8"/>
<feature type="compositionally biased region" description="Pro residues" evidence="3">
    <location>
        <begin position="298"/>
        <end position="326"/>
    </location>
</feature>
<dbReference type="GO" id="GO:0055037">
    <property type="term" value="C:recycling endosome"/>
    <property type="evidence" value="ECO:0007669"/>
    <property type="project" value="TreeGrafter"/>
</dbReference>
<sequence length="440" mass="47145">MEGIYKINLIPNDLSVEETILQIADSLDNLNGIVDDVFTRISTKINRNMEKTAKLQERIVSSRTKVEKLAGMQKAIKVFSGAKYPAAIVHEHYQSIFDKSSYHYEPKKVALSGKSRPPNEKAIQEKLHFFHVKVAEPKAAGPKREVDLESVIDKATSVGELLIFNTDESPYVAAPCHRPYVPRTIEDVKKAVLDDPPPSIKRGNILKREVDEYMYAPGMGMVPELDMPLDLPHLSGIAGDIQYSITDDGTIAPSAVTSPVQPTVSIPELPDISVLPDVMPDVQLPSVDAGGKTVPDVPDAPPAPPTMPAPSMPSPPPPPPPPPPMDVTPIKTRETLPSTPSPGGDAHASLMAAIRQAGGVGRAKLKTAASPTTDKVSKPAIGGDLMADLHAKLSMRRRGISGTERPATSGGTVLHTLASIIPEPGDQSSPQQSSSGEDWE</sequence>
<dbReference type="EMBL" id="CAVLEF010000009">
    <property type="protein sequence ID" value="CAK1546987.1"/>
    <property type="molecule type" value="Genomic_DNA"/>
</dbReference>
<dbReference type="InterPro" id="IPR028290">
    <property type="entry name" value="WASH1"/>
</dbReference>
<dbReference type="PANTHER" id="PTHR23331">
    <property type="entry name" value="CXYORF1"/>
    <property type="match status" value="1"/>
</dbReference>
<dbReference type="GO" id="GO:0005769">
    <property type="term" value="C:early endosome"/>
    <property type="evidence" value="ECO:0007669"/>
    <property type="project" value="InterPro"/>
</dbReference>
<dbReference type="Proteomes" id="UP001497472">
    <property type="component" value="Unassembled WGS sequence"/>
</dbReference>
<dbReference type="GO" id="GO:0006887">
    <property type="term" value="P:exocytosis"/>
    <property type="evidence" value="ECO:0007669"/>
    <property type="project" value="TreeGrafter"/>
</dbReference>
<accession>A0AAV1JFI8</accession>
<reference evidence="5 6" key="1">
    <citation type="submission" date="2023-11" db="EMBL/GenBank/DDBJ databases">
        <authorList>
            <person name="Okamura Y."/>
        </authorList>
    </citation>
    <scope>NUCLEOTIDE SEQUENCE [LARGE SCALE GENOMIC DNA]</scope>
</reference>
<keyword evidence="6" id="KW-1185">Reference proteome</keyword>